<accession>A0A2V3YG30</accession>
<dbReference type="Proteomes" id="UP000248057">
    <property type="component" value="Unassembled WGS sequence"/>
</dbReference>
<name>A0A2V3YG30_9FIRM</name>
<keyword evidence="3" id="KW-1185">Reference proteome</keyword>
<keyword evidence="1" id="KW-1133">Transmembrane helix</keyword>
<feature type="transmembrane region" description="Helical" evidence="1">
    <location>
        <begin position="55"/>
        <end position="72"/>
    </location>
</feature>
<sequence>MRKARTWIQVYLTAFFNEWSGTPEVLRNKVCCLAGLALVIVSVGTYAGIRYHARDFFVLSGCLSLAVIWKLYGLVKVVLKRNYCTVEGTVLKAQSRHKPGRFYRVTLLMENQTTEILLLDKNWRVEEGGTYRFFFQPGTGKLEVFLNTDSFLGVEKTEAKKHNSYI</sequence>
<evidence type="ECO:0000313" key="3">
    <source>
        <dbReference type="Proteomes" id="UP000248057"/>
    </source>
</evidence>
<proteinExistence type="predicted"/>
<dbReference type="RefSeq" id="WP_110323837.1">
    <property type="nucleotide sequence ID" value="NZ_QJKD01000008.1"/>
</dbReference>
<dbReference type="AlphaFoldDB" id="A0A2V3YG30"/>
<keyword evidence="1" id="KW-0472">Membrane</keyword>
<dbReference type="GeneID" id="86062512"/>
<organism evidence="2 3">
    <name type="scientific">Hungatella effluvii</name>
    <dbReference type="NCBI Taxonomy" id="1096246"/>
    <lineage>
        <taxon>Bacteria</taxon>
        <taxon>Bacillati</taxon>
        <taxon>Bacillota</taxon>
        <taxon>Clostridia</taxon>
        <taxon>Lachnospirales</taxon>
        <taxon>Lachnospiraceae</taxon>
        <taxon>Hungatella</taxon>
    </lineage>
</organism>
<dbReference type="EMBL" id="QJKD01000008">
    <property type="protein sequence ID" value="PXX52023.1"/>
    <property type="molecule type" value="Genomic_DNA"/>
</dbReference>
<feature type="transmembrane region" description="Helical" evidence="1">
    <location>
        <begin position="30"/>
        <end position="49"/>
    </location>
</feature>
<protein>
    <submittedName>
        <fullName evidence="2">Uncharacterized protein</fullName>
    </submittedName>
</protein>
<reference evidence="2 3" key="1">
    <citation type="submission" date="2018-05" db="EMBL/GenBank/DDBJ databases">
        <title>Genomic Encyclopedia of Type Strains, Phase IV (KMG-IV): sequencing the most valuable type-strain genomes for metagenomic binning, comparative biology and taxonomic classification.</title>
        <authorList>
            <person name="Goeker M."/>
        </authorList>
    </citation>
    <scope>NUCLEOTIDE SEQUENCE [LARGE SCALE GENOMIC DNA]</scope>
    <source>
        <strain evidence="2 3">DSM 24995</strain>
    </source>
</reference>
<keyword evidence="1" id="KW-0812">Transmembrane</keyword>
<evidence type="ECO:0000313" key="2">
    <source>
        <dbReference type="EMBL" id="PXX52023.1"/>
    </source>
</evidence>
<comment type="caution">
    <text evidence="2">The sequence shown here is derived from an EMBL/GenBank/DDBJ whole genome shotgun (WGS) entry which is preliminary data.</text>
</comment>
<evidence type="ECO:0000256" key="1">
    <source>
        <dbReference type="SAM" id="Phobius"/>
    </source>
</evidence>
<gene>
    <name evidence="2" type="ORF">DFR60_108108</name>
</gene>